<reference evidence="3 4" key="1">
    <citation type="submission" date="2019-02" db="EMBL/GenBank/DDBJ databases">
        <title>Genomic Encyclopedia of Type Strains, Phase IV (KMG-IV): sequencing the most valuable type-strain genomes for metagenomic binning, comparative biology and taxonomic classification.</title>
        <authorList>
            <person name="Goeker M."/>
        </authorList>
    </citation>
    <scope>NUCLEOTIDE SEQUENCE [LARGE SCALE GENOMIC DNA]</scope>
    <source>
        <strain evidence="3 4">DSM 18116</strain>
    </source>
</reference>
<dbReference type="RefSeq" id="WP_130539075.1">
    <property type="nucleotide sequence ID" value="NZ_CP042431.1"/>
</dbReference>
<dbReference type="PANTHER" id="PTHR46825:SF9">
    <property type="entry name" value="BETA-LACTAMASE-RELATED DOMAIN-CONTAINING PROTEIN"/>
    <property type="match status" value="1"/>
</dbReference>
<feature type="domain" description="Beta-lactamase-related" evidence="2">
    <location>
        <begin position="32"/>
        <end position="336"/>
    </location>
</feature>
<protein>
    <submittedName>
        <fullName evidence="3">CubicO group peptidase (Beta-lactamase class C family)</fullName>
    </submittedName>
</protein>
<dbReference type="EMBL" id="SGXA01000001">
    <property type="protein sequence ID" value="RZS74625.1"/>
    <property type="molecule type" value="Genomic_DNA"/>
</dbReference>
<evidence type="ECO:0000259" key="2">
    <source>
        <dbReference type="Pfam" id="PF00144"/>
    </source>
</evidence>
<comment type="caution">
    <text evidence="3">The sequence shown here is derived from an EMBL/GenBank/DDBJ whole genome shotgun (WGS) entry which is preliminary data.</text>
</comment>
<dbReference type="InterPro" id="IPR050491">
    <property type="entry name" value="AmpC-like"/>
</dbReference>
<dbReference type="SUPFAM" id="SSF56601">
    <property type="entry name" value="beta-lactamase/transpeptidase-like"/>
    <property type="match status" value="1"/>
</dbReference>
<sequence length="545" mass="60670">MKRFFAALALGSCCIGGNASAQVSPNAGASLDTLFNQYLNDGPGAVLIVSRNGQQLFHKEFGYASLEHKVPITNETVFEAASVSKQFTAAAVLLLVQQGRISLDDDIRKFVPELPDYGNKIDVRMCLTHTSGLKDWRNVTYLSALPTGQRLFNQDDAIDMICRQSNLNYKPGTRYSYTNAGFDLLGIVVERVTKKSFAAFVKDSLLTPAGMKHSAFRNRFEDIIPNMASAYYGPVTHLRHGYTTDETYGAAGLITCADDLRRWNEFINKGKLAQTRLQRYVLISGDTISYAVGGVHVMDFDGIREISHSGLLSGYRALVLYYPQYDISVTYMTNNKNIITADLQVKIFEILFGKKRKAAIPAVQTNYPDVATLQNKTGAYYGVEDESEFFSFHISNNKLICHEALLQPVGTNEFIYETTGYRFSSGGDTLIVKRGGEETWFRKATSFKPDAAALKPFTGAFYSKDAIVELTFELRGNKLVAFRNGYDSVVLTPAYQRGNQTAFRGFDHGLRAIYLFTQSKKGAVNDCTINLPRANYIPFSRSKSK</sequence>
<dbReference type="InterPro" id="IPR001466">
    <property type="entry name" value="Beta-lactam-related"/>
</dbReference>
<keyword evidence="1" id="KW-0732">Signal</keyword>
<feature type="chain" id="PRO_5020846579" evidence="1">
    <location>
        <begin position="22"/>
        <end position="545"/>
    </location>
</feature>
<proteinExistence type="predicted"/>
<evidence type="ECO:0000313" key="3">
    <source>
        <dbReference type="EMBL" id="RZS74625.1"/>
    </source>
</evidence>
<name>A0A4Q7N2Z3_9BACT</name>
<dbReference type="Pfam" id="PF00144">
    <property type="entry name" value="Beta-lactamase"/>
    <property type="match status" value="1"/>
</dbReference>
<dbReference type="Gene3D" id="3.40.710.10">
    <property type="entry name" value="DD-peptidase/beta-lactamase superfamily"/>
    <property type="match status" value="1"/>
</dbReference>
<organism evidence="3 4">
    <name type="scientific">Pseudobacter ginsenosidimutans</name>
    <dbReference type="NCBI Taxonomy" id="661488"/>
    <lineage>
        <taxon>Bacteria</taxon>
        <taxon>Pseudomonadati</taxon>
        <taxon>Bacteroidota</taxon>
        <taxon>Chitinophagia</taxon>
        <taxon>Chitinophagales</taxon>
        <taxon>Chitinophagaceae</taxon>
        <taxon>Pseudobacter</taxon>
    </lineage>
</organism>
<evidence type="ECO:0000256" key="1">
    <source>
        <dbReference type="SAM" id="SignalP"/>
    </source>
</evidence>
<accession>A0A4Q7N2Z3</accession>
<gene>
    <name evidence="3" type="ORF">EV199_0474</name>
</gene>
<evidence type="ECO:0000313" key="4">
    <source>
        <dbReference type="Proteomes" id="UP000293874"/>
    </source>
</evidence>
<dbReference type="Proteomes" id="UP000293874">
    <property type="component" value="Unassembled WGS sequence"/>
</dbReference>
<dbReference type="OrthoDB" id="9793489at2"/>
<dbReference type="InterPro" id="IPR012338">
    <property type="entry name" value="Beta-lactam/transpept-like"/>
</dbReference>
<feature type="signal peptide" evidence="1">
    <location>
        <begin position="1"/>
        <end position="21"/>
    </location>
</feature>
<dbReference type="AlphaFoldDB" id="A0A4Q7N2Z3"/>
<keyword evidence="4" id="KW-1185">Reference proteome</keyword>
<dbReference type="PANTHER" id="PTHR46825">
    <property type="entry name" value="D-ALANYL-D-ALANINE-CARBOXYPEPTIDASE/ENDOPEPTIDASE AMPH"/>
    <property type="match status" value="1"/>
</dbReference>